<accession>A0A6V7W0N9</accession>
<dbReference type="AlphaFoldDB" id="A0A6V7W0N9"/>
<dbReference type="GO" id="GO:0007188">
    <property type="term" value="P:adenylate cyclase-modulating G protein-coupled receptor signaling pathway"/>
    <property type="evidence" value="ECO:0007669"/>
    <property type="project" value="TreeGrafter"/>
</dbReference>
<feature type="binding site" evidence="3">
    <location>
        <begin position="167"/>
        <end position="173"/>
    </location>
    <ligand>
        <name>GTP</name>
        <dbReference type="ChEBI" id="CHEBI:37565"/>
    </ligand>
</feature>
<organism evidence="6 7">
    <name type="scientific">Meloidogyne enterolobii</name>
    <name type="common">Root-knot nematode worm</name>
    <name type="synonym">Meloidogyne mayaguensis</name>
    <dbReference type="NCBI Taxonomy" id="390850"/>
    <lineage>
        <taxon>Eukaryota</taxon>
        <taxon>Metazoa</taxon>
        <taxon>Ecdysozoa</taxon>
        <taxon>Nematoda</taxon>
        <taxon>Chromadorea</taxon>
        <taxon>Rhabditida</taxon>
        <taxon>Tylenchina</taxon>
        <taxon>Tylenchomorpha</taxon>
        <taxon>Tylenchoidea</taxon>
        <taxon>Meloidogynidae</taxon>
        <taxon>Meloidogyninae</taxon>
        <taxon>Meloidogyne</taxon>
    </lineage>
</organism>
<keyword evidence="1 3" id="KW-0547">Nucleotide-binding</keyword>
<keyword evidence="5" id="KW-0472">Membrane</keyword>
<name>A0A6V7W0N9_MELEN</name>
<feature type="transmembrane region" description="Helical" evidence="5">
    <location>
        <begin position="34"/>
        <end position="52"/>
    </location>
</feature>
<dbReference type="GO" id="GO:0005737">
    <property type="term" value="C:cytoplasm"/>
    <property type="evidence" value="ECO:0007669"/>
    <property type="project" value="TreeGrafter"/>
</dbReference>
<keyword evidence="4" id="KW-0479">Metal-binding</keyword>
<dbReference type="GO" id="GO:0005525">
    <property type="term" value="F:GTP binding"/>
    <property type="evidence" value="ECO:0007669"/>
    <property type="project" value="UniProtKB-KW"/>
</dbReference>
<sequence>MGVCQSTEVIKARNVSNRIDKQLQVDPKELVQKLLLLGIYILISVILHLNGFTHAEVEERKCIIYSNTVRSMLELLEAKSDLCLEFEDKNMMNYANSITKHIDNGLEFAPFNTQIKEAIQKLWQDPNIRIAFEKRADYHIHDSASYYFENIERIAEKDYRPTNQVILHTRVPTTGVVKLLFTLNGIDFK</sequence>
<dbReference type="OrthoDB" id="5817230at2759"/>
<evidence type="ECO:0000256" key="5">
    <source>
        <dbReference type="SAM" id="Phobius"/>
    </source>
</evidence>
<dbReference type="SUPFAM" id="SSF47895">
    <property type="entry name" value="Transducin (alpha subunit), insertion domain"/>
    <property type="match status" value="1"/>
</dbReference>
<proteinExistence type="predicted"/>
<feature type="binding site" evidence="3">
    <location>
        <begin position="142"/>
        <end position="143"/>
    </location>
    <ligand>
        <name>GTP</name>
        <dbReference type="ChEBI" id="CHEBI:37565"/>
    </ligand>
</feature>
<keyword evidence="2 3" id="KW-0342">GTP-binding</keyword>
<reference evidence="6 7" key="1">
    <citation type="submission" date="2020-08" db="EMBL/GenBank/DDBJ databases">
        <authorList>
            <person name="Koutsovoulos G."/>
            <person name="Danchin GJ E."/>
        </authorList>
    </citation>
    <scope>NUCLEOTIDE SEQUENCE [LARGE SCALE GENOMIC DNA]</scope>
</reference>
<dbReference type="PANTHER" id="PTHR10218">
    <property type="entry name" value="GTP-BINDING PROTEIN ALPHA SUBUNIT"/>
    <property type="match status" value="1"/>
</dbReference>
<keyword evidence="5" id="KW-0812">Transmembrane</keyword>
<dbReference type="GO" id="GO:0003924">
    <property type="term" value="F:GTPase activity"/>
    <property type="evidence" value="ECO:0007669"/>
    <property type="project" value="InterPro"/>
</dbReference>
<evidence type="ECO:0000313" key="6">
    <source>
        <dbReference type="EMBL" id="CAD2180746.1"/>
    </source>
</evidence>
<feature type="binding site" evidence="4">
    <location>
        <position position="173"/>
    </location>
    <ligand>
        <name>Mg(2+)</name>
        <dbReference type="ChEBI" id="CHEBI:18420"/>
    </ligand>
</feature>
<dbReference type="SMART" id="SM00275">
    <property type="entry name" value="G_alpha"/>
    <property type="match status" value="1"/>
</dbReference>
<dbReference type="PROSITE" id="PS51882">
    <property type="entry name" value="G_ALPHA"/>
    <property type="match status" value="1"/>
</dbReference>
<dbReference type="InterPro" id="IPR001019">
    <property type="entry name" value="Gprotein_alpha_su"/>
</dbReference>
<dbReference type="InterPro" id="IPR011025">
    <property type="entry name" value="GproteinA_insert"/>
</dbReference>
<keyword evidence="4" id="KW-0460">Magnesium</keyword>
<dbReference type="EMBL" id="CAJEWN010000379">
    <property type="protein sequence ID" value="CAD2180746.1"/>
    <property type="molecule type" value="Genomic_DNA"/>
</dbReference>
<evidence type="ECO:0000313" key="7">
    <source>
        <dbReference type="Proteomes" id="UP000580250"/>
    </source>
</evidence>
<dbReference type="Gene3D" id="1.10.400.10">
    <property type="entry name" value="GI Alpha 1, domain 2-like"/>
    <property type="match status" value="1"/>
</dbReference>
<keyword evidence="5" id="KW-1133">Transmembrane helix</keyword>
<comment type="caution">
    <text evidence="6">The sequence shown here is derived from an EMBL/GenBank/DDBJ whole genome shotgun (WGS) entry which is preliminary data.</text>
</comment>
<evidence type="ECO:0000256" key="1">
    <source>
        <dbReference type="ARBA" id="ARBA00022741"/>
    </source>
</evidence>
<dbReference type="GO" id="GO:0005834">
    <property type="term" value="C:heterotrimeric G-protein complex"/>
    <property type="evidence" value="ECO:0007669"/>
    <property type="project" value="TreeGrafter"/>
</dbReference>
<dbReference type="GO" id="GO:0031683">
    <property type="term" value="F:G-protein beta/gamma-subunit complex binding"/>
    <property type="evidence" value="ECO:0007669"/>
    <property type="project" value="InterPro"/>
</dbReference>
<dbReference type="Pfam" id="PF00503">
    <property type="entry name" value="G-alpha"/>
    <property type="match status" value="1"/>
</dbReference>
<evidence type="ECO:0000256" key="3">
    <source>
        <dbReference type="PIRSR" id="PIRSR601019-1"/>
    </source>
</evidence>
<evidence type="ECO:0000256" key="2">
    <source>
        <dbReference type="ARBA" id="ARBA00023134"/>
    </source>
</evidence>
<gene>
    <name evidence="6" type="ORF">MENT_LOCUS32845</name>
</gene>
<protein>
    <submittedName>
        <fullName evidence="6">Uncharacterized protein</fullName>
    </submittedName>
</protein>
<dbReference type="GO" id="GO:0046872">
    <property type="term" value="F:metal ion binding"/>
    <property type="evidence" value="ECO:0007669"/>
    <property type="project" value="UniProtKB-KW"/>
</dbReference>
<dbReference type="GO" id="GO:0001664">
    <property type="term" value="F:G protein-coupled receptor binding"/>
    <property type="evidence" value="ECO:0007669"/>
    <property type="project" value="TreeGrafter"/>
</dbReference>
<evidence type="ECO:0000256" key="4">
    <source>
        <dbReference type="PIRSR" id="PIRSR601019-2"/>
    </source>
</evidence>
<dbReference type="PANTHER" id="PTHR10218:SF225">
    <property type="entry name" value="GUANINE NUCLEOTIDE-BINDING PROTEIN ALPHA-10 SUBUNIT"/>
    <property type="match status" value="1"/>
</dbReference>
<dbReference type="Proteomes" id="UP000580250">
    <property type="component" value="Unassembled WGS sequence"/>
</dbReference>